<dbReference type="Gene3D" id="3.30.2400.10">
    <property type="entry name" value="Major capsid protein gp5"/>
    <property type="match status" value="1"/>
</dbReference>
<feature type="region of interest" description="Disordered" evidence="2">
    <location>
        <begin position="50"/>
        <end position="107"/>
    </location>
</feature>
<sequence>MKDWLKKLLKQKQDVRAALKEKGLKSESLDEVRGISTQVEALDAEIRDIESQLQKIEDEERSQQNPQFDSSRPLEGEQRGSADPIVGANFGSGQGQPPQPQPQGETRSFGKFAYNLAPGVSEEQRAKEYLQKCEQRGQDLKDRKPVIFTAEDFPELRAVTIGASNLVTQAKYSNILIPKFNEVSGVVDVVNAIPMAGGESYTQGFEVSSGTGDYTTETGDYADADPTFDYVSIQKAKITAYSELTDEAKKLPNADYQSRVAANMIVAIRKKLAAQIIVGAGGANQLVGIYKAPVNVMPVADVDLGISEIDETTLDKIVFAYGGDENVEGGQYLFLNKKDLAAFAAIRASTGQKLYNITLNGNVGTISSDRSYAVNFIINSACAALSEANTAVDAYTMTYGSPSIYELPVFSQIEVLESLDYKFKSGQLAFRSSVWAGGNVVKYRGFTRIKKVAAV</sequence>
<dbReference type="SUPFAM" id="SSF56563">
    <property type="entry name" value="Major capsid protein gp5"/>
    <property type="match status" value="1"/>
</dbReference>
<reference evidence="4 5" key="1">
    <citation type="submission" date="2015-06" db="EMBL/GenBank/DDBJ databases">
        <title>Draft genome of the moderately acidophilic sulfate reducer Candidatus Desulfosporosinus acididurans strain M1.</title>
        <authorList>
            <person name="Poehlein A."/>
            <person name="Petzsch P."/>
            <person name="Johnson B.D."/>
            <person name="Schloemann M."/>
            <person name="Daniel R."/>
            <person name="Muehling M."/>
        </authorList>
    </citation>
    <scope>NUCLEOTIDE SEQUENCE [LARGE SCALE GENOMIC DNA]</scope>
    <source>
        <strain evidence="4 5">M1</strain>
    </source>
</reference>
<dbReference type="NCBIfam" id="TIGR01554">
    <property type="entry name" value="major_cap_HK97"/>
    <property type="match status" value="1"/>
</dbReference>
<dbReference type="Pfam" id="PF05065">
    <property type="entry name" value="Phage_capsid"/>
    <property type="match status" value="1"/>
</dbReference>
<feature type="compositionally biased region" description="Basic and acidic residues" evidence="2">
    <location>
        <begin position="50"/>
        <end position="62"/>
    </location>
</feature>
<evidence type="ECO:0000256" key="1">
    <source>
        <dbReference type="ARBA" id="ARBA00004328"/>
    </source>
</evidence>
<dbReference type="EMBL" id="LDZY01000004">
    <property type="protein sequence ID" value="KLU66750.1"/>
    <property type="molecule type" value="Genomic_DNA"/>
</dbReference>
<dbReference type="Proteomes" id="UP000036356">
    <property type="component" value="Unassembled WGS sequence"/>
</dbReference>
<dbReference type="InterPro" id="IPR054612">
    <property type="entry name" value="Phage_capsid-like_C"/>
</dbReference>
<proteinExistence type="predicted"/>
<dbReference type="AlphaFoldDB" id="A0A0J1FTE5"/>
<dbReference type="STRING" id="476652.DEAC_c14180"/>
<dbReference type="PATRIC" id="fig|476652.3.peg.1454"/>
<evidence type="ECO:0000313" key="5">
    <source>
        <dbReference type="Proteomes" id="UP000036356"/>
    </source>
</evidence>
<keyword evidence="5" id="KW-1185">Reference proteome</keyword>
<evidence type="ECO:0000313" key="4">
    <source>
        <dbReference type="EMBL" id="KLU66750.1"/>
    </source>
</evidence>
<evidence type="ECO:0000259" key="3">
    <source>
        <dbReference type="Pfam" id="PF05065"/>
    </source>
</evidence>
<comment type="caution">
    <text evidence="4">The sequence shown here is derived from an EMBL/GenBank/DDBJ whole genome shotgun (WGS) entry which is preliminary data.</text>
</comment>
<protein>
    <submittedName>
        <fullName evidence="4">Phage capsid family protein</fullName>
    </submittedName>
</protein>
<dbReference type="RefSeq" id="WP_053006312.1">
    <property type="nucleotide sequence ID" value="NZ_LDZY01000004.1"/>
</dbReference>
<gene>
    <name evidence="4" type="ORF">DEAC_c14180</name>
</gene>
<evidence type="ECO:0000256" key="2">
    <source>
        <dbReference type="SAM" id="MobiDB-lite"/>
    </source>
</evidence>
<dbReference type="InterPro" id="IPR024455">
    <property type="entry name" value="Phage_capsid"/>
</dbReference>
<organism evidence="4 5">
    <name type="scientific">Desulfosporosinus acididurans</name>
    <dbReference type="NCBI Taxonomy" id="476652"/>
    <lineage>
        <taxon>Bacteria</taxon>
        <taxon>Bacillati</taxon>
        <taxon>Bacillota</taxon>
        <taxon>Clostridia</taxon>
        <taxon>Eubacteriales</taxon>
        <taxon>Desulfitobacteriaceae</taxon>
        <taxon>Desulfosporosinus</taxon>
    </lineage>
</organism>
<feature type="domain" description="Phage capsid-like C-terminal" evidence="3">
    <location>
        <begin position="173"/>
        <end position="450"/>
    </location>
</feature>
<accession>A0A0J1FTE5</accession>
<name>A0A0J1FTE5_9FIRM</name>
<comment type="subcellular location">
    <subcellularLocation>
        <location evidence="1">Virion</location>
    </subcellularLocation>
</comment>